<dbReference type="EMBL" id="CP041186">
    <property type="protein sequence ID" value="QDG49457.1"/>
    <property type="molecule type" value="Genomic_DNA"/>
</dbReference>
<dbReference type="PANTHER" id="PTHR10098">
    <property type="entry name" value="RAPSYN-RELATED"/>
    <property type="match status" value="1"/>
</dbReference>
<dbReference type="Gene3D" id="1.25.40.10">
    <property type="entry name" value="Tetratricopeptide repeat domain"/>
    <property type="match status" value="2"/>
</dbReference>
<name>A0A4Y6PN61_PERCE</name>
<dbReference type="Proteomes" id="UP000315995">
    <property type="component" value="Chromosome"/>
</dbReference>
<dbReference type="InterPro" id="IPR011990">
    <property type="entry name" value="TPR-like_helical_dom_sf"/>
</dbReference>
<evidence type="ECO:0000313" key="1">
    <source>
        <dbReference type="EMBL" id="QDG49457.1"/>
    </source>
</evidence>
<dbReference type="AlphaFoldDB" id="A0A4Y6PN61"/>
<accession>A0A5B8Y0K9</accession>
<gene>
    <name evidence="1" type="ORF">FIV42_01495</name>
</gene>
<dbReference type="SUPFAM" id="SSF48452">
    <property type="entry name" value="TPR-like"/>
    <property type="match status" value="2"/>
</dbReference>
<accession>A0A4Y6PN61</accession>
<sequence>MSENVEKLEGVISAAKLPEEGSRQALPSLKIAALLGPMVRTREWEAACRLAGFDASDRLVDALVSHGLAERVADGWRFVDRELVDALVDKVRGTPAWKKYHTMCANALFSVAGDSSAGVARRRADHLLAAGSSEEALEPLLMVEKEAYADGAYEQAHAVLDERQRLMDELELPSDDPRRAQNDWRSARLLQIQGQRRRALRLLDGSRQVLERTDWASERGNAALIHGQMLRDEGRLEEARESFEDATAQYALAADDSGLASSRMHRGHLEMEQGNLREALEFFEASLRSFEQIGDAFMMAVVLSQMSYAWLMQGDHAEAESCAARARDISQEAGHKTTEAAALNSLGEIARDRQDWDDARRFFEQAIILWLPAYDRNLHIARFNLALVEIGVGNYTAAKRLFLDVAERFAEMGFGPREPLVHAGLMTCSAAEEDWEAFEHHQARVLETVEKLGLGDDDLIWMVHKASVLVGERGTPAAKAAARELLMKLR</sequence>
<evidence type="ECO:0000313" key="2">
    <source>
        <dbReference type="Proteomes" id="UP000315995"/>
    </source>
</evidence>
<dbReference type="PANTHER" id="PTHR10098:SF108">
    <property type="entry name" value="TETRATRICOPEPTIDE REPEAT PROTEIN 28"/>
    <property type="match status" value="1"/>
</dbReference>
<dbReference type="SMART" id="SM00028">
    <property type="entry name" value="TPR"/>
    <property type="match status" value="4"/>
</dbReference>
<protein>
    <submittedName>
        <fullName evidence="1">Tetratricopeptide repeat protein</fullName>
    </submittedName>
</protein>
<dbReference type="InterPro" id="IPR019734">
    <property type="entry name" value="TPR_rpt"/>
</dbReference>
<keyword evidence="2" id="KW-1185">Reference proteome</keyword>
<dbReference type="OrthoDB" id="9789234at2"/>
<dbReference type="Pfam" id="PF13424">
    <property type="entry name" value="TPR_12"/>
    <property type="match status" value="1"/>
</dbReference>
<reference evidence="1 2" key="1">
    <citation type="submission" date="2019-06" db="EMBL/GenBank/DDBJ databases">
        <title>Persicimonas caeni gen. nov., sp. nov., a predatory bacterium isolated from solar saltern.</title>
        <authorList>
            <person name="Wang S."/>
        </authorList>
    </citation>
    <scope>NUCLEOTIDE SEQUENCE [LARGE SCALE GENOMIC DNA]</scope>
    <source>
        <strain evidence="1 2">YN101</strain>
    </source>
</reference>
<proteinExistence type="predicted"/>
<dbReference type="RefSeq" id="WP_141195955.1">
    <property type="nucleotide sequence ID" value="NZ_CP041186.1"/>
</dbReference>
<organism evidence="1 2">
    <name type="scientific">Persicimonas caeni</name>
    <dbReference type="NCBI Taxonomy" id="2292766"/>
    <lineage>
        <taxon>Bacteria</taxon>
        <taxon>Deltaproteobacteria</taxon>
        <taxon>Bradymonadales</taxon>
        <taxon>Bradymonadaceae</taxon>
        <taxon>Persicimonas</taxon>
    </lineage>
</organism>